<evidence type="ECO:0000259" key="3">
    <source>
        <dbReference type="PROSITE" id="PS50977"/>
    </source>
</evidence>
<accession>A0A175A7X0</accession>
<gene>
    <name evidence="4" type="primary">acrR_2</name>
    <name evidence="4" type="ORF">ERS852540_02332</name>
</gene>
<dbReference type="Proteomes" id="UP000095662">
    <property type="component" value="Unassembled WGS sequence"/>
</dbReference>
<evidence type="ECO:0000256" key="1">
    <source>
        <dbReference type="ARBA" id="ARBA00023125"/>
    </source>
</evidence>
<proteinExistence type="predicted"/>
<dbReference type="GO" id="GO:0003677">
    <property type="term" value="F:DNA binding"/>
    <property type="evidence" value="ECO:0007669"/>
    <property type="project" value="UniProtKB-UniRule"/>
</dbReference>
<feature type="DNA-binding region" description="H-T-H motif" evidence="2">
    <location>
        <begin position="27"/>
        <end position="46"/>
    </location>
</feature>
<name>A0A175A7X0_9FIRM</name>
<dbReference type="Gene3D" id="1.10.357.10">
    <property type="entry name" value="Tetracycline Repressor, domain 2"/>
    <property type="match status" value="1"/>
</dbReference>
<evidence type="ECO:0000256" key="2">
    <source>
        <dbReference type="PROSITE-ProRule" id="PRU00335"/>
    </source>
</evidence>
<dbReference type="InterPro" id="IPR009057">
    <property type="entry name" value="Homeodomain-like_sf"/>
</dbReference>
<dbReference type="PROSITE" id="PS01081">
    <property type="entry name" value="HTH_TETR_1"/>
    <property type="match status" value="1"/>
</dbReference>
<reference evidence="4 5" key="1">
    <citation type="submission" date="2015-09" db="EMBL/GenBank/DDBJ databases">
        <authorList>
            <consortium name="Pathogen Informatics"/>
        </authorList>
    </citation>
    <scope>NUCLEOTIDE SEQUENCE [LARGE SCALE GENOMIC DNA]</scope>
    <source>
        <strain evidence="4 5">2789STDY5834928</strain>
    </source>
</reference>
<organism evidence="4 5">
    <name type="scientific">[Eubacterium] siraeum</name>
    <dbReference type="NCBI Taxonomy" id="39492"/>
    <lineage>
        <taxon>Bacteria</taxon>
        <taxon>Bacillati</taxon>
        <taxon>Bacillota</taxon>
        <taxon>Clostridia</taxon>
        <taxon>Eubacteriales</taxon>
        <taxon>Oscillospiraceae</taxon>
        <taxon>Oscillospiraceae incertae sedis</taxon>
    </lineage>
</organism>
<dbReference type="InterPro" id="IPR001647">
    <property type="entry name" value="HTH_TetR"/>
</dbReference>
<keyword evidence="1 2" id="KW-0238">DNA-binding</keyword>
<dbReference type="Pfam" id="PF00440">
    <property type="entry name" value="TetR_N"/>
    <property type="match status" value="1"/>
</dbReference>
<evidence type="ECO:0000313" key="5">
    <source>
        <dbReference type="Proteomes" id="UP000095662"/>
    </source>
</evidence>
<dbReference type="OrthoDB" id="9814200at2"/>
<dbReference type="STRING" id="39492.ERS852540_02332"/>
<dbReference type="SUPFAM" id="SSF46689">
    <property type="entry name" value="Homeodomain-like"/>
    <property type="match status" value="1"/>
</dbReference>
<sequence length="209" mass="23987">MSDNETRQKLIDSAKKEFFENGFAKASLRKICTNAGVTTGALYFFFKNKDDLFSAIVAPPLLKLKEMLIEHNREDEEYMGSPDEQTRSVENQLSTHKEAVTMVGYLYDNYDAFLLLLTKAQGSVFENCVDEFVALMEEGFRSGAEALLKNLPGCRIDEYMLHWLAHMDIEMFIHLLTHVPEKEKGVAYAEKMIGAMVKMWFDLLFVKDE</sequence>
<protein>
    <submittedName>
        <fullName evidence="4">Potential acrAB operon repressor</fullName>
    </submittedName>
</protein>
<evidence type="ECO:0000313" key="4">
    <source>
        <dbReference type="EMBL" id="CUQ91440.1"/>
    </source>
</evidence>
<dbReference type="EMBL" id="CZBY01000024">
    <property type="protein sequence ID" value="CUQ91440.1"/>
    <property type="molecule type" value="Genomic_DNA"/>
</dbReference>
<dbReference type="InterPro" id="IPR023772">
    <property type="entry name" value="DNA-bd_HTH_TetR-type_CS"/>
</dbReference>
<dbReference type="InterPro" id="IPR050624">
    <property type="entry name" value="HTH-type_Tx_Regulator"/>
</dbReference>
<dbReference type="PANTHER" id="PTHR43479">
    <property type="entry name" value="ACREF/ENVCD OPERON REPRESSOR-RELATED"/>
    <property type="match status" value="1"/>
</dbReference>
<dbReference type="PANTHER" id="PTHR43479:SF11">
    <property type="entry name" value="ACREF_ENVCD OPERON REPRESSOR-RELATED"/>
    <property type="match status" value="1"/>
</dbReference>
<dbReference type="AlphaFoldDB" id="A0A175A7X0"/>
<dbReference type="PROSITE" id="PS50977">
    <property type="entry name" value="HTH_TETR_2"/>
    <property type="match status" value="1"/>
</dbReference>
<dbReference type="PRINTS" id="PR00455">
    <property type="entry name" value="HTHTETR"/>
</dbReference>
<feature type="domain" description="HTH tetR-type" evidence="3">
    <location>
        <begin position="4"/>
        <end position="64"/>
    </location>
</feature>